<evidence type="ECO:0000313" key="2">
    <source>
        <dbReference type="Proteomes" id="UP000789831"/>
    </source>
</evidence>
<gene>
    <name evidence="1" type="ORF">AGERDE_LOCUS3172</name>
</gene>
<dbReference type="OrthoDB" id="10506176at2759"/>
<keyword evidence="2" id="KW-1185">Reference proteome</keyword>
<protein>
    <submittedName>
        <fullName evidence="1">1630_t:CDS:1</fullName>
    </submittedName>
</protein>
<accession>A0A9N8WCL0</accession>
<proteinExistence type="predicted"/>
<sequence>MESIKHDSQEQTIQLLQLQTTTSPLELIANWEQIRILNIAPSNTTTNNPIPVNKSSKIYNNCSLITCSQRDSLCFTKFFEELREKEKHIIKNTSNSSTKRHATLFSSPQFILSIFENEEYKFPLNYTNI</sequence>
<dbReference type="AlphaFoldDB" id="A0A9N8WCL0"/>
<dbReference type="Proteomes" id="UP000789831">
    <property type="component" value="Unassembled WGS sequence"/>
</dbReference>
<name>A0A9N8WCL0_9GLOM</name>
<comment type="caution">
    <text evidence="1">The sequence shown here is derived from an EMBL/GenBank/DDBJ whole genome shotgun (WGS) entry which is preliminary data.</text>
</comment>
<evidence type="ECO:0000313" key="1">
    <source>
        <dbReference type="EMBL" id="CAG8479749.1"/>
    </source>
</evidence>
<reference evidence="1" key="1">
    <citation type="submission" date="2021-06" db="EMBL/GenBank/DDBJ databases">
        <authorList>
            <person name="Kallberg Y."/>
            <person name="Tangrot J."/>
            <person name="Rosling A."/>
        </authorList>
    </citation>
    <scope>NUCLEOTIDE SEQUENCE</scope>
    <source>
        <strain evidence="1">MT106</strain>
    </source>
</reference>
<organism evidence="1 2">
    <name type="scientific">Ambispora gerdemannii</name>
    <dbReference type="NCBI Taxonomy" id="144530"/>
    <lineage>
        <taxon>Eukaryota</taxon>
        <taxon>Fungi</taxon>
        <taxon>Fungi incertae sedis</taxon>
        <taxon>Mucoromycota</taxon>
        <taxon>Glomeromycotina</taxon>
        <taxon>Glomeromycetes</taxon>
        <taxon>Archaeosporales</taxon>
        <taxon>Ambisporaceae</taxon>
        <taxon>Ambispora</taxon>
    </lineage>
</organism>
<dbReference type="EMBL" id="CAJVPL010000294">
    <property type="protein sequence ID" value="CAG8479749.1"/>
    <property type="molecule type" value="Genomic_DNA"/>
</dbReference>